<dbReference type="EMBL" id="JBBPFD010000019">
    <property type="protein sequence ID" value="KAK7886312.1"/>
    <property type="molecule type" value="Genomic_DNA"/>
</dbReference>
<evidence type="ECO:0000313" key="11">
    <source>
        <dbReference type="Proteomes" id="UP001460270"/>
    </source>
</evidence>
<keyword evidence="6" id="KW-0539">Nucleus</keyword>
<feature type="domain" description="C2H2-type" evidence="9">
    <location>
        <begin position="702"/>
        <end position="729"/>
    </location>
</feature>
<sequence length="802" mass="87479">MDSQLASVLTSGSLNVQNGSQCTQISGPLSEVCLDSQGDETSSCTVPGNVQPCPVQIALAIRQDSLSINGKKPEGGGTSKPASHETSKSGGFREPITVKTGVPILRREPIRIRIVAPPQCKRPIAASTLSLTKDLNLSRLKKPAVVPDGDQNTTKSHISVKSEPEIKQVTQSSVDECLKRGEKEVHRAKDLCQDKNNNTEVLQTLLISSADTVKILTQRKIKEEPEEEHIPVFWERIQLNGSKINVIEMEEQTEPLDLSLPKKREGRERRYGRLLEDWGENSLIMEVDEYDGEGDRDIVEDDSDLEVFCANDLQLSPSIFDLDCNTDEMLLIDDQGIPYTLSPDGHKLPQPDVENPPKSPATQLEDDPGEEELSVAQSNQEESAILSQPSSAISVLNQPIQILANSTNSTPILFLSSATSSVQTPVSLSLPFSQSTSSTPMLLLLSPVASSAGDPAATSTPIAISTTTTATTAPLGQMGTTGAPLSHPVIRLSPNNPPIILSGNTVLGSVSVHESSLQMDQNASSAVLARNPVSSSESTPSGIQAIFPEDTEDKPSTAGSAHSQPTALSYDSSSQPGNDAEVQSPSSDTKPDLTDPKFELNDHLYYNCAEPPSPSLMSSTKLEPVDQLDPLSPEWTPDGQGARRVLYCQLCPRVFFYMSDLERHAITHSQKKPHVCPQCGKAFKRSSHLQRHKHIHTGQRNFVCPICAKRFREAGELQRHQRVHTGEKPYQCQLCHTRFAERNTLRRHTKRKHPYHQVAMEMLSDKKNGGGRGASAVQEEESAEWYSSSVSHMDNSESEAEA</sequence>
<protein>
    <recommendedName>
        <fullName evidence="9">C2H2-type domain-containing protein</fullName>
    </recommendedName>
</protein>
<feature type="domain" description="C2H2-type" evidence="9">
    <location>
        <begin position="730"/>
        <end position="753"/>
    </location>
</feature>
<evidence type="ECO:0000256" key="4">
    <source>
        <dbReference type="ARBA" id="ARBA00022771"/>
    </source>
</evidence>
<feature type="region of interest" description="Disordered" evidence="8">
    <location>
        <begin position="763"/>
        <end position="802"/>
    </location>
</feature>
<keyword evidence="11" id="KW-1185">Reference proteome</keyword>
<keyword evidence="3" id="KW-0677">Repeat</keyword>
<feature type="domain" description="C2H2-type" evidence="9">
    <location>
        <begin position="646"/>
        <end position="673"/>
    </location>
</feature>
<reference evidence="11" key="1">
    <citation type="submission" date="2024-04" db="EMBL/GenBank/DDBJ databases">
        <title>Salinicola lusitanus LLJ914,a marine bacterium isolated from the Okinawa Trough.</title>
        <authorList>
            <person name="Li J."/>
        </authorList>
    </citation>
    <scope>NUCLEOTIDE SEQUENCE [LARGE SCALE GENOMIC DNA]</scope>
</reference>
<keyword evidence="5" id="KW-0862">Zinc</keyword>
<feature type="region of interest" description="Disordered" evidence="8">
    <location>
        <begin position="144"/>
        <end position="163"/>
    </location>
</feature>
<comment type="subcellular location">
    <subcellularLocation>
        <location evidence="1">Nucleus</location>
    </subcellularLocation>
</comment>
<dbReference type="FunFam" id="3.30.160.60:FF:000100">
    <property type="entry name" value="Zinc finger 45-like"/>
    <property type="match status" value="1"/>
</dbReference>
<feature type="compositionally biased region" description="Polar residues" evidence="8">
    <location>
        <begin position="557"/>
        <end position="588"/>
    </location>
</feature>
<feature type="region of interest" description="Disordered" evidence="8">
    <location>
        <begin position="528"/>
        <end position="596"/>
    </location>
</feature>
<dbReference type="Gene3D" id="3.30.160.60">
    <property type="entry name" value="Classic Zinc Finger"/>
    <property type="match status" value="3"/>
</dbReference>
<evidence type="ECO:0000256" key="6">
    <source>
        <dbReference type="ARBA" id="ARBA00023242"/>
    </source>
</evidence>
<dbReference type="FunFam" id="3.30.160.60:FF:001498">
    <property type="entry name" value="Zinc finger protein 404"/>
    <property type="match status" value="1"/>
</dbReference>
<gene>
    <name evidence="10" type="ORF">WMY93_025933</name>
</gene>
<accession>A0AAW0N2Q2</accession>
<evidence type="ECO:0000256" key="2">
    <source>
        <dbReference type="ARBA" id="ARBA00022723"/>
    </source>
</evidence>
<evidence type="ECO:0000313" key="10">
    <source>
        <dbReference type="EMBL" id="KAK7886312.1"/>
    </source>
</evidence>
<dbReference type="Proteomes" id="UP001460270">
    <property type="component" value="Unassembled WGS sequence"/>
</dbReference>
<organism evidence="10 11">
    <name type="scientific">Mugilogobius chulae</name>
    <name type="common">yellowstripe goby</name>
    <dbReference type="NCBI Taxonomy" id="88201"/>
    <lineage>
        <taxon>Eukaryota</taxon>
        <taxon>Metazoa</taxon>
        <taxon>Chordata</taxon>
        <taxon>Craniata</taxon>
        <taxon>Vertebrata</taxon>
        <taxon>Euteleostomi</taxon>
        <taxon>Actinopterygii</taxon>
        <taxon>Neopterygii</taxon>
        <taxon>Teleostei</taxon>
        <taxon>Neoteleostei</taxon>
        <taxon>Acanthomorphata</taxon>
        <taxon>Gobiaria</taxon>
        <taxon>Gobiiformes</taxon>
        <taxon>Gobioidei</taxon>
        <taxon>Gobiidae</taxon>
        <taxon>Gobionellinae</taxon>
        <taxon>Mugilogobius</taxon>
    </lineage>
</organism>
<feature type="region of interest" description="Disordered" evidence="8">
    <location>
        <begin position="67"/>
        <end position="95"/>
    </location>
</feature>
<dbReference type="InterPro" id="IPR013087">
    <property type="entry name" value="Znf_C2H2_type"/>
</dbReference>
<dbReference type="GO" id="GO:0008270">
    <property type="term" value="F:zinc ion binding"/>
    <property type="evidence" value="ECO:0007669"/>
    <property type="project" value="UniProtKB-KW"/>
</dbReference>
<feature type="domain" description="C2H2-type" evidence="9">
    <location>
        <begin position="674"/>
        <end position="701"/>
    </location>
</feature>
<dbReference type="SUPFAM" id="SSF57667">
    <property type="entry name" value="beta-beta-alpha zinc fingers"/>
    <property type="match status" value="2"/>
</dbReference>
<dbReference type="SMART" id="SM00355">
    <property type="entry name" value="ZnF_C2H2"/>
    <property type="match status" value="4"/>
</dbReference>
<dbReference type="PANTHER" id="PTHR16515">
    <property type="entry name" value="PR DOMAIN ZINC FINGER PROTEIN"/>
    <property type="match status" value="1"/>
</dbReference>
<dbReference type="AlphaFoldDB" id="A0AAW0N2Q2"/>
<dbReference type="PANTHER" id="PTHR16515:SF60">
    <property type="entry name" value="ZINC FINGER PROTEIN 436"/>
    <property type="match status" value="1"/>
</dbReference>
<dbReference type="GO" id="GO:0010468">
    <property type="term" value="P:regulation of gene expression"/>
    <property type="evidence" value="ECO:0007669"/>
    <property type="project" value="TreeGrafter"/>
</dbReference>
<evidence type="ECO:0000256" key="7">
    <source>
        <dbReference type="PROSITE-ProRule" id="PRU00042"/>
    </source>
</evidence>
<evidence type="ECO:0000256" key="3">
    <source>
        <dbReference type="ARBA" id="ARBA00022737"/>
    </source>
</evidence>
<dbReference type="FunFam" id="3.30.160.60:FF:000512">
    <property type="entry name" value="zinc finger protein 197 isoform X1"/>
    <property type="match status" value="1"/>
</dbReference>
<feature type="compositionally biased region" description="Polar residues" evidence="8">
    <location>
        <begin position="150"/>
        <end position="159"/>
    </location>
</feature>
<dbReference type="PROSITE" id="PS00028">
    <property type="entry name" value="ZINC_FINGER_C2H2_1"/>
    <property type="match status" value="4"/>
</dbReference>
<feature type="region of interest" description="Disordered" evidence="8">
    <location>
        <begin position="341"/>
        <end position="383"/>
    </location>
</feature>
<feature type="compositionally biased region" description="Polar residues" evidence="8">
    <location>
        <begin position="532"/>
        <end position="542"/>
    </location>
</feature>
<evidence type="ECO:0000259" key="9">
    <source>
        <dbReference type="PROSITE" id="PS50157"/>
    </source>
</evidence>
<feature type="compositionally biased region" description="Acidic residues" evidence="8">
    <location>
        <begin position="364"/>
        <end position="373"/>
    </location>
</feature>
<keyword evidence="4 7" id="KW-0863">Zinc-finger</keyword>
<evidence type="ECO:0000256" key="5">
    <source>
        <dbReference type="ARBA" id="ARBA00022833"/>
    </source>
</evidence>
<keyword evidence="2" id="KW-0479">Metal-binding</keyword>
<proteinExistence type="predicted"/>
<name>A0AAW0N2Q2_9GOBI</name>
<dbReference type="Pfam" id="PF00096">
    <property type="entry name" value="zf-C2H2"/>
    <property type="match status" value="2"/>
</dbReference>
<dbReference type="GO" id="GO:0005634">
    <property type="term" value="C:nucleus"/>
    <property type="evidence" value="ECO:0007669"/>
    <property type="project" value="UniProtKB-SubCell"/>
</dbReference>
<dbReference type="InterPro" id="IPR050331">
    <property type="entry name" value="Zinc_finger"/>
</dbReference>
<comment type="caution">
    <text evidence="10">The sequence shown here is derived from an EMBL/GenBank/DDBJ whole genome shotgun (WGS) entry which is preliminary data.</text>
</comment>
<dbReference type="PROSITE" id="PS50157">
    <property type="entry name" value="ZINC_FINGER_C2H2_2"/>
    <property type="match status" value="4"/>
</dbReference>
<evidence type="ECO:0000256" key="8">
    <source>
        <dbReference type="SAM" id="MobiDB-lite"/>
    </source>
</evidence>
<evidence type="ECO:0000256" key="1">
    <source>
        <dbReference type="ARBA" id="ARBA00004123"/>
    </source>
</evidence>
<dbReference type="InterPro" id="IPR036236">
    <property type="entry name" value="Znf_C2H2_sf"/>
</dbReference>